<dbReference type="Gene3D" id="1.20.1250.20">
    <property type="entry name" value="MFS general substrate transporter like domains"/>
    <property type="match status" value="1"/>
</dbReference>
<evidence type="ECO:0000313" key="3">
    <source>
        <dbReference type="Proteomes" id="UP000633509"/>
    </source>
</evidence>
<feature type="transmembrane region" description="Helical" evidence="1">
    <location>
        <begin position="263"/>
        <end position="284"/>
    </location>
</feature>
<dbReference type="SUPFAM" id="SSF103473">
    <property type="entry name" value="MFS general substrate transporter"/>
    <property type="match status" value="1"/>
</dbReference>
<evidence type="ECO:0000313" key="2">
    <source>
        <dbReference type="EMBL" id="MBE1589187.1"/>
    </source>
</evidence>
<dbReference type="InterPro" id="IPR036259">
    <property type="entry name" value="MFS_trans_sf"/>
</dbReference>
<feature type="transmembrane region" description="Helical" evidence="1">
    <location>
        <begin position="140"/>
        <end position="160"/>
    </location>
</feature>
<name>A0ABR9M8F3_9ACTN</name>
<proteinExistence type="predicted"/>
<accession>A0ABR9M8F3</accession>
<protein>
    <submittedName>
        <fullName evidence="2">MFS family permease</fullName>
    </submittedName>
</protein>
<comment type="caution">
    <text evidence="2">The sequence shown here is derived from an EMBL/GenBank/DDBJ whole genome shotgun (WGS) entry which is preliminary data.</text>
</comment>
<dbReference type="Proteomes" id="UP000633509">
    <property type="component" value="Unassembled WGS sequence"/>
</dbReference>
<gene>
    <name evidence="2" type="ORF">H4W80_007445</name>
</gene>
<feature type="transmembrane region" description="Helical" evidence="1">
    <location>
        <begin position="51"/>
        <end position="73"/>
    </location>
</feature>
<keyword evidence="1" id="KW-0472">Membrane</keyword>
<sequence length="435" mass="44001">MAAVQLGALMGSDGLSATEVGLVLAAILVGSFLTSLALARWGDRLGRRRAYAGLYAALLLCGLIIATGLPWWLLAVAAFSGAMSVEVIESGPFTTLEQVMLAGSGRPQKQIVRGFGLYNAIAAIAGTLGALLGSLPAHRGLLGGVLAGTAAAGMLLTLRIPATVEAPAAAPAPGLPQSRMLAHSRGPVARLAGLFATDSLAGGFVIQAYVGYWLAVRFGATTHTIGITFAVAGILQTASLLAAPRVANRIGLLPTMVFTHLPANVMLAAVPLAPSLPLAIALLLGRACLSSMDVPARQAEAEKATASPAGEVVDVDRQVRHVRVAVAFRQHCGGLVESATASSLVPQDGGGFCFGSCEPGSEAGGDVVEVGCVDVLEQFGSFGGSPQVHEYVCLFAGDVGEDSGVVSFAGGCLGAFVVVPRVVEGDSVDGLPSGQ</sequence>
<keyword evidence="3" id="KW-1185">Reference proteome</keyword>
<dbReference type="InterPro" id="IPR011701">
    <property type="entry name" value="MFS"/>
</dbReference>
<organism evidence="2 3">
    <name type="scientific">Nonomuraea angiospora</name>
    <dbReference type="NCBI Taxonomy" id="46172"/>
    <lineage>
        <taxon>Bacteria</taxon>
        <taxon>Bacillati</taxon>
        <taxon>Actinomycetota</taxon>
        <taxon>Actinomycetes</taxon>
        <taxon>Streptosporangiales</taxon>
        <taxon>Streptosporangiaceae</taxon>
        <taxon>Nonomuraea</taxon>
    </lineage>
</organism>
<reference evidence="2 3" key="1">
    <citation type="submission" date="2020-10" db="EMBL/GenBank/DDBJ databases">
        <title>Sequencing the genomes of 1000 actinobacteria strains.</title>
        <authorList>
            <person name="Klenk H.-P."/>
        </authorList>
    </citation>
    <scope>NUCLEOTIDE SEQUENCE [LARGE SCALE GENOMIC DNA]</scope>
    <source>
        <strain evidence="2 3">DSM 43173</strain>
    </source>
</reference>
<keyword evidence="1" id="KW-1133">Transmembrane helix</keyword>
<dbReference type="PANTHER" id="PTHR23520">
    <property type="entry name" value="TRANSPORTER, PUTATIVE (AFU_ORTHOLOGUE AFUA_3G04000)-RELATED"/>
    <property type="match status" value="1"/>
</dbReference>
<feature type="transmembrane region" description="Helical" evidence="1">
    <location>
        <begin position="188"/>
        <end position="212"/>
    </location>
</feature>
<dbReference type="Pfam" id="PF07690">
    <property type="entry name" value="MFS_1"/>
    <property type="match status" value="1"/>
</dbReference>
<keyword evidence="1" id="KW-0812">Transmembrane</keyword>
<evidence type="ECO:0000256" key="1">
    <source>
        <dbReference type="SAM" id="Phobius"/>
    </source>
</evidence>
<dbReference type="EMBL" id="JADBEK010000001">
    <property type="protein sequence ID" value="MBE1589187.1"/>
    <property type="molecule type" value="Genomic_DNA"/>
</dbReference>
<feature type="transmembrane region" description="Helical" evidence="1">
    <location>
        <begin position="20"/>
        <end position="39"/>
    </location>
</feature>
<feature type="transmembrane region" description="Helical" evidence="1">
    <location>
        <begin position="115"/>
        <end position="133"/>
    </location>
</feature>
<dbReference type="PANTHER" id="PTHR23520:SF5">
    <property type="entry name" value="TRANSPORTER, PUTATIVE (AFU_ORTHOLOGUE AFUA_3G04000)-RELATED"/>
    <property type="match status" value="1"/>
</dbReference>
<feature type="transmembrane region" description="Helical" evidence="1">
    <location>
        <begin position="224"/>
        <end position="243"/>
    </location>
</feature>